<dbReference type="EMBL" id="JABBVZ010000021">
    <property type="protein sequence ID" value="NMP22353.1"/>
    <property type="molecule type" value="Genomic_DNA"/>
</dbReference>
<feature type="compositionally biased region" description="Basic residues" evidence="6">
    <location>
        <begin position="299"/>
        <end position="317"/>
    </location>
</feature>
<sequence>METERGRATVMLPGGAFKRIATRGLELHVGQEVWLPQSPRRWYRWLAVPALAAVATAFWIQALPSPQPVEAAVLSVDINPSVNLDVSAKGVVLGAQGLDRSGRRLLEQRRVKGLTVQNAVSTLIKMAAQDGYLKNSSNTVLIGAVFKSHPEAWFSGLSSDASGVLKEDNLSASVVAVSGVSAPLLQAMQKPQVSVGRYLVWQRTLNAAQNQTPLTLRDVKKMSVTDLVAPLVTVASRTSSPKVPQRSGASNPKAPAEASKHAAKKHYPPVVLPNLPVTVPTMVVTPPAIPTPRPQQHGRAGRRGHSGGINRHSRGIHQHSDGVGDSSGGASPSPSIPPSHLVPNPVHTVSSVVSNLGL</sequence>
<dbReference type="Proteomes" id="UP000533476">
    <property type="component" value="Unassembled WGS sequence"/>
</dbReference>
<evidence type="ECO:0000313" key="9">
    <source>
        <dbReference type="Proteomes" id="UP000533476"/>
    </source>
</evidence>
<dbReference type="Pfam" id="PF23750">
    <property type="entry name" value="RsgI_M"/>
    <property type="match status" value="1"/>
</dbReference>
<feature type="region of interest" description="Disordered" evidence="6">
    <location>
        <begin position="236"/>
        <end position="271"/>
    </location>
</feature>
<evidence type="ECO:0000259" key="7">
    <source>
        <dbReference type="PROSITE" id="PS51849"/>
    </source>
</evidence>
<organism evidence="8 9">
    <name type="scientific">Sulfobacillus harzensis</name>
    <dbReference type="NCBI Taxonomy" id="2729629"/>
    <lineage>
        <taxon>Bacteria</taxon>
        <taxon>Bacillati</taxon>
        <taxon>Bacillota</taxon>
        <taxon>Clostridia</taxon>
        <taxon>Eubacteriales</taxon>
        <taxon>Clostridiales Family XVII. Incertae Sedis</taxon>
        <taxon>Sulfobacillus</taxon>
    </lineage>
</organism>
<evidence type="ECO:0000313" key="8">
    <source>
        <dbReference type="EMBL" id="NMP22353.1"/>
    </source>
</evidence>
<gene>
    <name evidence="8" type="ORF">HIJ39_08300</name>
</gene>
<dbReference type="InterPro" id="IPR024449">
    <property type="entry name" value="Anti-sigma_RsgI_N"/>
</dbReference>
<feature type="region of interest" description="Disordered" evidence="6">
    <location>
        <begin position="283"/>
        <end position="358"/>
    </location>
</feature>
<evidence type="ECO:0000256" key="3">
    <source>
        <dbReference type="ARBA" id="ARBA00022692"/>
    </source>
</evidence>
<keyword evidence="9" id="KW-1185">Reference proteome</keyword>
<accession>A0A7Y0Q1R0</accession>
<protein>
    <submittedName>
        <fullName evidence="8">Anti-sigma factor domain-containing protein</fullName>
    </submittedName>
</protein>
<evidence type="ECO:0000256" key="4">
    <source>
        <dbReference type="ARBA" id="ARBA00022989"/>
    </source>
</evidence>
<evidence type="ECO:0000256" key="1">
    <source>
        <dbReference type="ARBA" id="ARBA00004162"/>
    </source>
</evidence>
<reference evidence="8 9" key="1">
    <citation type="submission" date="2020-04" db="EMBL/GenBank/DDBJ databases">
        <authorList>
            <person name="Zhang R."/>
            <person name="Schippers A."/>
        </authorList>
    </citation>
    <scope>NUCLEOTIDE SEQUENCE [LARGE SCALE GENOMIC DNA]</scope>
    <source>
        <strain evidence="8 9">DSM 109850</strain>
    </source>
</reference>
<keyword evidence="2" id="KW-1003">Cell membrane</keyword>
<dbReference type="GO" id="GO:0005886">
    <property type="term" value="C:plasma membrane"/>
    <property type="evidence" value="ECO:0007669"/>
    <property type="project" value="UniProtKB-SubCell"/>
</dbReference>
<feature type="domain" description="RsgI N-terminal anti-sigma" evidence="7">
    <location>
        <begin position="1"/>
        <end position="44"/>
    </location>
</feature>
<feature type="compositionally biased region" description="Polar residues" evidence="6">
    <location>
        <begin position="236"/>
        <end position="250"/>
    </location>
</feature>
<dbReference type="InterPro" id="IPR055431">
    <property type="entry name" value="RsgI_M"/>
</dbReference>
<keyword evidence="4" id="KW-1133">Transmembrane helix</keyword>
<comment type="caution">
    <text evidence="8">The sequence shown here is derived from an EMBL/GenBank/DDBJ whole genome shotgun (WGS) entry which is preliminary data.</text>
</comment>
<keyword evidence="5" id="KW-0472">Membrane</keyword>
<name>A0A7Y0Q1R0_9FIRM</name>
<feature type="compositionally biased region" description="Low complexity" evidence="6">
    <location>
        <begin position="321"/>
        <end position="333"/>
    </location>
</feature>
<evidence type="ECO:0000256" key="6">
    <source>
        <dbReference type="SAM" id="MobiDB-lite"/>
    </source>
</evidence>
<evidence type="ECO:0000256" key="5">
    <source>
        <dbReference type="ARBA" id="ARBA00023136"/>
    </source>
</evidence>
<comment type="subcellular location">
    <subcellularLocation>
        <location evidence="1">Cell membrane</location>
        <topology evidence="1">Single-pass membrane protein</topology>
    </subcellularLocation>
</comment>
<evidence type="ECO:0000256" key="2">
    <source>
        <dbReference type="ARBA" id="ARBA00022475"/>
    </source>
</evidence>
<dbReference type="AlphaFoldDB" id="A0A7Y0Q1R0"/>
<keyword evidence="3" id="KW-0812">Transmembrane</keyword>
<dbReference type="PROSITE" id="PS51849">
    <property type="entry name" value="RSGI_N"/>
    <property type="match status" value="1"/>
</dbReference>
<proteinExistence type="predicted"/>
<feature type="compositionally biased region" description="Polar residues" evidence="6">
    <location>
        <begin position="347"/>
        <end position="358"/>
    </location>
</feature>